<dbReference type="Pfam" id="PF00348">
    <property type="entry name" value="polyprenyl_synt"/>
    <property type="match status" value="1"/>
</dbReference>
<evidence type="ECO:0000256" key="8">
    <source>
        <dbReference type="RuleBase" id="RU004466"/>
    </source>
</evidence>
<sequence>MDKLASPCFIHYGAPSQSFKPYNTLLRSTSLLTPTPGWRSVSIARCPPTHATKATCVDVATGHHTKPQGGGDVVVVNGASFDFESYLSAKAQAVNDALDAALSRLGRCPERLGASMRYSVLAGGKRVRPVMAIAACELVGGDAAAATPLACAAEMIHTASLIHDDMPCMDDDALRRGRPSNHAAFGEPTALLAGDALLAFAFEHVARGSAALDVPADRTLRAVAELGSAAGVGGVAAGQAADKVSEGAPDVSLATLEHIHVHKTARLLEAAAVCGAVVGGGRDGEVVRVRRYARAVGLLFQVVDDVLDVTRTSEQLGKTARKDVAAGKATYPKLMGVERARAYAGELLAEAEAELDGFDAGRAAPLRHLARFIAYREN</sequence>
<dbReference type="AlphaFoldDB" id="A0A0A8XYL9"/>
<evidence type="ECO:0000256" key="1">
    <source>
        <dbReference type="ARBA" id="ARBA00001946"/>
    </source>
</evidence>
<dbReference type="SUPFAM" id="SSF48576">
    <property type="entry name" value="Terpenoid synthases"/>
    <property type="match status" value="1"/>
</dbReference>
<name>A0A0A8XYL9_ARUDO</name>
<dbReference type="GO" id="GO:0004659">
    <property type="term" value="F:prenyltransferase activity"/>
    <property type="evidence" value="ECO:0007669"/>
    <property type="project" value="InterPro"/>
</dbReference>
<dbReference type="Gene3D" id="1.10.600.10">
    <property type="entry name" value="Farnesyl Diphosphate Synthase"/>
    <property type="match status" value="1"/>
</dbReference>
<dbReference type="GO" id="GO:0005737">
    <property type="term" value="C:cytoplasm"/>
    <property type="evidence" value="ECO:0007669"/>
    <property type="project" value="UniProtKB-ARBA"/>
</dbReference>
<organism evidence="9">
    <name type="scientific">Arundo donax</name>
    <name type="common">Giant reed</name>
    <name type="synonym">Donax arundinaceus</name>
    <dbReference type="NCBI Taxonomy" id="35708"/>
    <lineage>
        <taxon>Eukaryota</taxon>
        <taxon>Viridiplantae</taxon>
        <taxon>Streptophyta</taxon>
        <taxon>Embryophyta</taxon>
        <taxon>Tracheophyta</taxon>
        <taxon>Spermatophyta</taxon>
        <taxon>Magnoliopsida</taxon>
        <taxon>Liliopsida</taxon>
        <taxon>Poales</taxon>
        <taxon>Poaceae</taxon>
        <taxon>PACMAD clade</taxon>
        <taxon>Arundinoideae</taxon>
        <taxon>Arundineae</taxon>
        <taxon>Arundo</taxon>
    </lineage>
</organism>
<dbReference type="GO" id="GO:0008299">
    <property type="term" value="P:isoprenoid biosynthetic process"/>
    <property type="evidence" value="ECO:0007669"/>
    <property type="project" value="UniProtKB-KW"/>
</dbReference>
<evidence type="ECO:0000256" key="3">
    <source>
        <dbReference type="ARBA" id="ARBA00006706"/>
    </source>
</evidence>
<reference evidence="9" key="2">
    <citation type="journal article" date="2015" name="Data Brief">
        <title>Shoot transcriptome of the giant reed, Arundo donax.</title>
        <authorList>
            <person name="Barrero R.A."/>
            <person name="Guerrero F.D."/>
            <person name="Moolhuijzen P."/>
            <person name="Goolsby J.A."/>
            <person name="Tidwell J."/>
            <person name="Bellgard S.E."/>
            <person name="Bellgard M.I."/>
        </authorList>
    </citation>
    <scope>NUCLEOTIDE SEQUENCE</scope>
    <source>
        <tissue evidence="9">Shoot tissue taken approximately 20 cm above the soil surface</tissue>
    </source>
</reference>
<evidence type="ECO:0000313" key="9">
    <source>
        <dbReference type="EMBL" id="JAD17863.1"/>
    </source>
</evidence>
<dbReference type="InterPro" id="IPR008949">
    <property type="entry name" value="Isoprenoid_synthase_dom_sf"/>
</dbReference>
<comment type="similarity">
    <text evidence="3 8">Belongs to the FPP/GGPP synthase family.</text>
</comment>
<evidence type="ECO:0000256" key="6">
    <source>
        <dbReference type="ARBA" id="ARBA00022842"/>
    </source>
</evidence>
<evidence type="ECO:0000256" key="2">
    <source>
        <dbReference type="ARBA" id="ARBA00005128"/>
    </source>
</evidence>
<dbReference type="InterPro" id="IPR033749">
    <property type="entry name" value="Polyprenyl_synt_CS"/>
</dbReference>
<comment type="cofactor">
    <cofactor evidence="1">
        <name>Mg(2+)</name>
        <dbReference type="ChEBI" id="CHEBI:18420"/>
    </cofactor>
</comment>
<dbReference type="CDD" id="cd00685">
    <property type="entry name" value="Trans_IPPS_HT"/>
    <property type="match status" value="1"/>
</dbReference>
<protein>
    <submittedName>
        <fullName evidence="9">Uncharacterized protein</fullName>
    </submittedName>
</protein>
<dbReference type="NCBIfam" id="NF045485">
    <property type="entry name" value="FPPsyn"/>
    <property type="match status" value="1"/>
</dbReference>
<evidence type="ECO:0000256" key="5">
    <source>
        <dbReference type="ARBA" id="ARBA00022723"/>
    </source>
</evidence>
<keyword evidence="5" id="KW-0479">Metal-binding</keyword>
<dbReference type="PANTHER" id="PTHR43281:SF1">
    <property type="entry name" value="FARNESYL DIPHOSPHATE SYNTHASE"/>
    <property type="match status" value="1"/>
</dbReference>
<accession>A0A0A8XYL9</accession>
<dbReference type="GO" id="GO:0046872">
    <property type="term" value="F:metal ion binding"/>
    <property type="evidence" value="ECO:0007669"/>
    <property type="project" value="UniProtKB-KW"/>
</dbReference>
<comment type="pathway">
    <text evidence="2">Isoprenoid biosynthesis.</text>
</comment>
<dbReference type="PANTHER" id="PTHR43281">
    <property type="entry name" value="FARNESYL DIPHOSPHATE SYNTHASE"/>
    <property type="match status" value="1"/>
</dbReference>
<proteinExistence type="inferred from homology"/>
<dbReference type="SFLD" id="SFLDS00005">
    <property type="entry name" value="Isoprenoid_Synthase_Type_I"/>
    <property type="match status" value="1"/>
</dbReference>
<evidence type="ECO:0000256" key="4">
    <source>
        <dbReference type="ARBA" id="ARBA00022679"/>
    </source>
</evidence>
<dbReference type="SFLD" id="SFLDG01017">
    <property type="entry name" value="Polyprenyl_Transferase_Like"/>
    <property type="match status" value="1"/>
</dbReference>
<keyword evidence="7" id="KW-0414">Isoprene biosynthesis</keyword>
<dbReference type="InterPro" id="IPR053378">
    <property type="entry name" value="Prenyl_diphosphate_synthase"/>
</dbReference>
<keyword evidence="4 8" id="KW-0808">Transferase</keyword>
<reference evidence="9" key="1">
    <citation type="submission" date="2014-09" db="EMBL/GenBank/DDBJ databases">
        <authorList>
            <person name="Magalhaes I.L.F."/>
            <person name="Oliveira U."/>
            <person name="Santos F.R."/>
            <person name="Vidigal T.H.D.A."/>
            <person name="Brescovit A.D."/>
            <person name="Santos A.J."/>
        </authorList>
    </citation>
    <scope>NUCLEOTIDE SEQUENCE</scope>
    <source>
        <tissue evidence="9">Shoot tissue taken approximately 20 cm above the soil surface</tissue>
    </source>
</reference>
<evidence type="ECO:0000256" key="7">
    <source>
        <dbReference type="ARBA" id="ARBA00023229"/>
    </source>
</evidence>
<dbReference type="InterPro" id="IPR000092">
    <property type="entry name" value="Polyprenyl_synt"/>
</dbReference>
<dbReference type="PROSITE" id="PS00723">
    <property type="entry name" value="POLYPRENYL_SYNTHASE_1"/>
    <property type="match status" value="1"/>
</dbReference>
<keyword evidence="6" id="KW-0460">Magnesium</keyword>
<dbReference type="PROSITE" id="PS00444">
    <property type="entry name" value="POLYPRENYL_SYNTHASE_2"/>
    <property type="match status" value="1"/>
</dbReference>
<dbReference type="FunFam" id="1.10.600.10:FF:000001">
    <property type="entry name" value="Geranylgeranyl diphosphate synthase"/>
    <property type="match status" value="1"/>
</dbReference>
<dbReference type="EMBL" id="GBRH01280032">
    <property type="protein sequence ID" value="JAD17863.1"/>
    <property type="molecule type" value="Transcribed_RNA"/>
</dbReference>